<evidence type="ECO:0000256" key="2">
    <source>
        <dbReference type="ARBA" id="ARBA00022833"/>
    </source>
</evidence>
<dbReference type="InterPro" id="IPR051615">
    <property type="entry name" value="Transcr_Regulatory_Elem"/>
</dbReference>
<dbReference type="Pfam" id="PF04082">
    <property type="entry name" value="Fungal_trans"/>
    <property type="match status" value="1"/>
</dbReference>
<evidence type="ECO:0000256" key="3">
    <source>
        <dbReference type="ARBA" id="ARBA00023015"/>
    </source>
</evidence>
<feature type="transmembrane region" description="Helical" evidence="8">
    <location>
        <begin position="538"/>
        <end position="562"/>
    </location>
</feature>
<accession>A0ABR3AZZ6</accession>
<evidence type="ECO:0000313" key="11">
    <source>
        <dbReference type="Proteomes" id="UP001448207"/>
    </source>
</evidence>
<organism evidence="10 11">
    <name type="scientific">Phycomyces blakesleeanus</name>
    <dbReference type="NCBI Taxonomy" id="4837"/>
    <lineage>
        <taxon>Eukaryota</taxon>
        <taxon>Fungi</taxon>
        <taxon>Fungi incertae sedis</taxon>
        <taxon>Mucoromycota</taxon>
        <taxon>Mucoromycotina</taxon>
        <taxon>Mucoromycetes</taxon>
        <taxon>Mucorales</taxon>
        <taxon>Phycomycetaceae</taxon>
        <taxon>Phycomyces</taxon>
    </lineage>
</organism>
<name>A0ABR3AZZ6_PHYBL</name>
<keyword evidence="11" id="KW-1185">Reference proteome</keyword>
<keyword evidence="5" id="KW-0804">Transcription</keyword>
<dbReference type="Proteomes" id="UP001448207">
    <property type="component" value="Unassembled WGS sequence"/>
</dbReference>
<keyword evidence="8" id="KW-1133">Transmembrane helix</keyword>
<keyword evidence="6" id="KW-0539">Nucleus</keyword>
<keyword evidence="4" id="KW-0238">DNA-binding</keyword>
<dbReference type="CDD" id="cd12148">
    <property type="entry name" value="fungal_TF_MHR"/>
    <property type="match status" value="1"/>
</dbReference>
<evidence type="ECO:0000256" key="1">
    <source>
        <dbReference type="ARBA" id="ARBA00022723"/>
    </source>
</evidence>
<evidence type="ECO:0000256" key="4">
    <source>
        <dbReference type="ARBA" id="ARBA00023125"/>
    </source>
</evidence>
<keyword evidence="8" id="KW-0472">Membrane</keyword>
<evidence type="ECO:0000256" key="6">
    <source>
        <dbReference type="ARBA" id="ARBA00023242"/>
    </source>
</evidence>
<evidence type="ECO:0000256" key="5">
    <source>
        <dbReference type="ARBA" id="ARBA00023163"/>
    </source>
</evidence>
<dbReference type="InterPro" id="IPR007219">
    <property type="entry name" value="XnlR_reg_dom"/>
</dbReference>
<evidence type="ECO:0000313" key="10">
    <source>
        <dbReference type="EMBL" id="KAL0085012.1"/>
    </source>
</evidence>
<reference evidence="10 11" key="1">
    <citation type="submission" date="2024-04" db="EMBL/GenBank/DDBJ databases">
        <title>Symmetric and asymmetric DNA N6-adenine methylation regulates different biological responses in Mucorales.</title>
        <authorList>
            <consortium name="Lawrence Berkeley National Laboratory"/>
            <person name="Lax C."/>
            <person name="Mondo S.J."/>
            <person name="Osorio-Concepcion M."/>
            <person name="Muszewska A."/>
            <person name="Corrochano-Luque M."/>
            <person name="Gutierrez G."/>
            <person name="Riley R."/>
            <person name="Lipzen A."/>
            <person name="Guo J."/>
            <person name="Hundley H."/>
            <person name="Amirebrahimi M."/>
            <person name="Ng V."/>
            <person name="Lorenzo-Gutierrez D."/>
            <person name="Binder U."/>
            <person name="Yang J."/>
            <person name="Song Y."/>
            <person name="Canovas D."/>
            <person name="Navarro E."/>
            <person name="Freitag M."/>
            <person name="Gabaldon T."/>
            <person name="Grigoriev I.V."/>
            <person name="Corrochano L.M."/>
            <person name="Nicolas F.E."/>
            <person name="Garre V."/>
        </authorList>
    </citation>
    <scope>NUCLEOTIDE SEQUENCE [LARGE SCALE GENOMIC DNA]</scope>
    <source>
        <strain evidence="10 11">L51</strain>
    </source>
</reference>
<gene>
    <name evidence="10" type="ORF">J3Q64DRAFT_1640659</name>
</gene>
<keyword evidence="3" id="KW-0805">Transcription regulation</keyword>
<protein>
    <recommendedName>
        <fullName evidence="9">Xylanolytic transcriptional activator regulatory domain-containing protein</fullName>
    </recommendedName>
</protein>
<keyword evidence="8" id="KW-0812">Transmembrane</keyword>
<evidence type="ECO:0000256" key="8">
    <source>
        <dbReference type="SAM" id="Phobius"/>
    </source>
</evidence>
<dbReference type="EMBL" id="JBCLYO010000011">
    <property type="protein sequence ID" value="KAL0085012.1"/>
    <property type="molecule type" value="Genomic_DNA"/>
</dbReference>
<comment type="caution">
    <text evidence="10">The sequence shown here is derived from an EMBL/GenBank/DDBJ whole genome shotgun (WGS) entry which is preliminary data.</text>
</comment>
<proteinExistence type="predicted"/>
<sequence>METHLPSQHLDGQSKVVRYLGSSSGYYLMGDIMTKAERKSIEGIKVSVVKGEGESVDGVFTFPTDQGTVHLRKMNGYDDDMLMTRNATDAEHAIQVALDEENTSDKIAPRSLIVALVHRLCCDSIFKDAGVEQSVVMKAFLENSSELVRKEFLTPRLPTIQAFILLCAFPSHSTESYRIWIRAGMAVRMAQELGLHRALTVFSLPRKRMELYKRICIFVNFIKLSSILGEVLRRIYSPKAKSINLVESTIISTVQTLQQMLTEWFDQLPDNCKITSEDLIRLRQSPENTKKLTEGGPLMLCYYAITMLLHRNFILTENEESPISIQSDSVRRCKEAAARVIDIACIIPRMDIVNFGWNFAVFSVFQATLIHIYYSTSEDSVVAEEARTYMRRGIDQCITPLSELMLHEPHTKHMVDALVRMMANGQTLTKEGEPKNSKSQNAIIADNDSSNPTTESNAYPSDLDTNSNNLTEDTTRRANNSQSENSTDVCASLLPCQYSLNNSGAHTNDRVGGFDWQCKISLIWEYKSTVLLHICSDFVLMCISVYVFVSFFFCVCSMGQLLL</sequence>
<keyword evidence="2" id="KW-0862">Zinc</keyword>
<dbReference type="PANTHER" id="PTHR31313">
    <property type="entry name" value="TY1 ENHANCER ACTIVATOR"/>
    <property type="match status" value="1"/>
</dbReference>
<feature type="domain" description="Xylanolytic transcriptional activator regulatory" evidence="9">
    <location>
        <begin position="151"/>
        <end position="216"/>
    </location>
</feature>
<dbReference type="PANTHER" id="PTHR31313:SF81">
    <property type="entry name" value="TY1 ENHANCER ACTIVATOR"/>
    <property type="match status" value="1"/>
</dbReference>
<keyword evidence="1" id="KW-0479">Metal-binding</keyword>
<feature type="compositionally biased region" description="Polar residues" evidence="7">
    <location>
        <begin position="437"/>
        <end position="486"/>
    </location>
</feature>
<evidence type="ECO:0000259" key="9">
    <source>
        <dbReference type="Pfam" id="PF04082"/>
    </source>
</evidence>
<evidence type="ECO:0000256" key="7">
    <source>
        <dbReference type="SAM" id="MobiDB-lite"/>
    </source>
</evidence>
<feature type="region of interest" description="Disordered" evidence="7">
    <location>
        <begin position="427"/>
        <end position="486"/>
    </location>
</feature>